<name>A0A7X5X8Y3_STRMQ</name>
<dbReference type="InterPro" id="IPR044930">
    <property type="entry name" value="Homing_endonuclease_His-Me"/>
</dbReference>
<accession>A0A7X5X8Y3</accession>
<dbReference type="GO" id="GO:0004519">
    <property type="term" value="F:endonuclease activity"/>
    <property type="evidence" value="ECO:0007669"/>
    <property type="project" value="UniProtKB-KW"/>
</dbReference>
<dbReference type="AlphaFoldDB" id="A0A7X5X8Y3"/>
<protein>
    <submittedName>
        <fullName evidence="2">Endonuclease (Modular protein)</fullName>
    </submittedName>
</protein>
<evidence type="ECO:0000313" key="2">
    <source>
        <dbReference type="EMBL" id="NIY68005.1"/>
    </source>
</evidence>
<dbReference type="InterPro" id="IPR003615">
    <property type="entry name" value="HNH_nuc"/>
</dbReference>
<dbReference type="InterPro" id="IPR044925">
    <property type="entry name" value="His-Me_finger_sf"/>
</dbReference>
<dbReference type="Gene3D" id="3.90.75.10">
    <property type="entry name" value="Homing Intron 3 (I-ppo) Encoded Endonuclease, Chain A"/>
    <property type="match status" value="1"/>
</dbReference>
<sequence length="172" mass="20354">MTWGKKPYPRSKHWESRFRAKVDTGCEFDDCHIWLGAKDDYGYGKFRLPNGRVKGTHIIAWELANQKIVPPGWHVDHRCRIRACCNPDHLEPVPATENVARGESFSARNARKTHCPKGHEYSEENTRWHTGRRECITCIRNRDRERRKAQRTEKEELATGEFNYSKYYYDLD</sequence>
<reference evidence="2 3" key="1">
    <citation type="submission" date="2020-02" db="EMBL/GenBank/DDBJ databases">
        <title>Streptomyces malaysiensis DSM14702 (JHCC583434, PFL_A843) Genome sequencing and assembly.</title>
        <authorList>
            <person name="Samborskyy M."/>
        </authorList>
    </citation>
    <scope>NUCLEOTIDE SEQUENCE [LARGE SCALE GENOMIC DNA]</scope>
    <source>
        <strain evidence="2 3">DSM 14702</strain>
    </source>
</reference>
<gene>
    <name evidence="2" type="ORF">SMALB_6083</name>
</gene>
<keyword evidence="2" id="KW-0540">Nuclease</keyword>
<keyword evidence="2" id="KW-0255">Endonuclease</keyword>
<dbReference type="SUPFAM" id="SSF54060">
    <property type="entry name" value="His-Me finger endonucleases"/>
    <property type="match status" value="1"/>
</dbReference>
<evidence type="ECO:0000313" key="3">
    <source>
        <dbReference type="Proteomes" id="UP000536624"/>
    </source>
</evidence>
<feature type="domain" description="HNH nuclease" evidence="1">
    <location>
        <begin position="54"/>
        <end position="99"/>
    </location>
</feature>
<proteinExistence type="predicted"/>
<dbReference type="RefSeq" id="WP_167503123.1">
    <property type="nucleotide sequence ID" value="NZ_JAALLH010000001.1"/>
</dbReference>
<dbReference type="EMBL" id="JAALLH010000001">
    <property type="protein sequence ID" value="NIY68005.1"/>
    <property type="molecule type" value="Genomic_DNA"/>
</dbReference>
<organism evidence="2 3">
    <name type="scientific">Streptomyces malaysiensis</name>
    <dbReference type="NCBI Taxonomy" id="92644"/>
    <lineage>
        <taxon>Bacteria</taxon>
        <taxon>Bacillati</taxon>
        <taxon>Actinomycetota</taxon>
        <taxon>Actinomycetes</taxon>
        <taxon>Kitasatosporales</taxon>
        <taxon>Streptomycetaceae</taxon>
        <taxon>Streptomyces</taxon>
        <taxon>Streptomyces violaceusniger group</taxon>
    </lineage>
</organism>
<dbReference type="Pfam" id="PF13392">
    <property type="entry name" value="HNH_3"/>
    <property type="match status" value="1"/>
</dbReference>
<comment type="caution">
    <text evidence="2">The sequence shown here is derived from an EMBL/GenBank/DDBJ whole genome shotgun (WGS) entry which is preliminary data.</text>
</comment>
<evidence type="ECO:0000259" key="1">
    <source>
        <dbReference type="Pfam" id="PF13392"/>
    </source>
</evidence>
<dbReference type="Proteomes" id="UP000536624">
    <property type="component" value="Unassembled WGS sequence"/>
</dbReference>
<keyword evidence="2" id="KW-0378">Hydrolase</keyword>